<comment type="caution">
    <text evidence="4">The sequence shown here is derived from an EMBL/GenBank/DDBJ whole genome shotgun (WGS) entry which is preliminary data.</text>
</comment>
<evidence type="ECO:0000259" key="3">
    <source>
        <dbReference type="Pfam" id="PF13505"/>
    </source>
</evidence>
<dbReference type="Proteomes" id="UP001205566">
    <property type="component" value="Unassembled WGS sequence"/>
</dbReference>
<keyword evidence="1 2" id="KW-0732">Signal</keyword>
<proteinExistence type="predicted"/>
<evidence type="ECO:0000256" key="2">
    <source>
        <dbReference type="SAM" id="SignalP"/>
    </source>
</evidence>
<gene>
    <name evidence="4" type="ORF">HXX02_05945</name>
</gene>
<evidence type="ECO:0000313" key="5">
    <source>
        <dbReference type="Proteomes" id="UP001205566"/>
    </source>
</evidence>
<organism evidence="4 5">
    <name type="scientific">Microbulbifer elongatus</name>
    <dbReference type="NCBI Taxonomy" id="86173"/>
    <lineage>
        <taxon>Bacteria</taxon>
        <taxon>Pseudomonadati</taxon>
        <taxon>Pseudomonadota</taxon>
        <taxon>Gammaproteobacteria</taxon>
        <taxon>Cellvibrionales</taxon>
        <taxon>Microbulbiferaceae</taxon>
        <taxon>Microbulbifer</taxon>
    </lineage>
</organism>
<evidence type="ECO:0000313" key="4">
    <source>
        <dbReference type="EMBL" id="MCQ3828978.1"/>
    </source>
</evidence>
<feature type="chain" id="PRO_5045170056" description="Outer membrane protein beta-barrel domain-containing protein" evidence="2">
    <location>
        <begin position="23"/>
        <end position="198"/>
    </location>
</feature>
<dbReference type="EMBL" id="JACASI010000015">
    <property type="protein sequence ID" value="MCQ3828978.1"/>
    <property type="molecule type" value="Genomic_DNA"/>
</dbReference>
<protein>
    <recommendedName>
        <fullName evidence="3">Outer membrane protein beta-barrel domain-containing protein</fullName>
    </recommendedName>
</protein>
<accession>A0ABT1NYR7</accession>
<dbReference type="RefSeq" id="WP_255873793.1">
    <property type="nucleotide sequence ID" value="NZ_JACASI010000015.1"/>
</dbReference>
<dbReference type="SUPFAM" id="SSF56925">
    <property type="entry name" value="OMPA-like"/>
    <property type="match status" value="1"/>
</dbReference>
<reference evidence="4" key="1">
    <citation type="thesis" date="2020" institute="Technische Universitat Dresden" country="Dresden, Germany">
        <title>The Agarolytic System of Microbulbifer elongatus PORT2, Isolated from Batu Karas, Pangandaran West Java Indonesia.</title>
        <authorList>
            <person name="Anggraeni S.R."/>
        </authorList>
    </citation>
    <scope>NUCLEOTIDE SEQUENCE</scope>
    <source>
        <strain evidence="4">PORT2</strain>
    </source>
</reference>
<dbReference type="Gene3D" id="2.40.160.20">
    <property type="match status" value="1"/>
</dbReference>
<dbReference type="InterPro" id="IPR027385">
    <property type="entry name" value="Beta-barrel_OMP"/>
</dbReference>
<feature type="domain" description="Outer membrane protein beta-barrel" evidence="3">
    <location>
        <begin position="12"/>
        <end position="198"/>
    </location>
</feature>
<evidence type="ECO:0000256" key="1">
    <source>
        <dbReference type="ARBA" id="ARBA00022729"/>
    </source>
</evidence>
<dbReference type="InterPro" id="IPR011250">
    <property type="entry name" value="OMP/PagP_B-barrel"/>
</dbReference>
<feature type="signal peptide" evidence="2">
    <location>
        <begin position="1"/>
        <end position="22"/>
    </location>
</feature>
<dbReference type="Pfam" id="PF13505">
    <property type="entry name" value="OMP_b-brl"/>
    <property type="match status" value="1"/>
</dbReference>
<name>A0ABT1NYR7_9GAMM</name>
<keyword evidence="5" id="KW-1185">Reference proteome</keyword>
<sequence>MKALVFLLTLFASALASNSALAQWNNPIDGYCNGEYHIVGTVGLGVGELQINDEQDFAGYASIGVTPDAGVWQVELRYTGFDDGSVSVDQWGIGAKVDFTMSCDVQCLYWMVGWNYGEFDVDTIERRGLIYDLDDNADDNYWNAGVGYRYNWTKDFNTSIEYNYNDVDTKFYYYDGVEDVRFDLGHLRTLTVNFSYRF</sequence>